<keyword evidence="2" id="KW-1133">Transmembrane helix</keyword>
<dbReference type="HOGENOM" id="CLU_027864_0_0_5"/>
<dbReference type="RefSeq" id="WP_014500487.1">
    <property type="nucleotide sequence ID" value="NC_017262.1"/>
</dbReference>
<dbReference type="PANTHER" id="PTHR32309">
    <property type="entry name" value="TYROSINE-PROTEIN KINASE"/>
    <property type="match status" value="1"/>
</dbReference>
<dbReference type="GO" id="GO:0004713">
    <property type="term" value="F:protein tyrosine kinase activity"/>
    <property type="evidence" value="ECO:0007669"/>
    <property type="project" value="TreeGrafter"/>
</dbReference>
<feature type="coiled-coil region" evidence="1">
    <location>
        <begin position="192"/>
        <end position="219"/>
    </location>
</feature>
<dbReference type="EMBL" id="CP002850">
    <property type="protein sequence ID" value="AEH62243.1"/>
    <property type="molecule type" value="Genomic_DNA"/>
</dbReference>
<dbReference type="OrthoDB" id="1523414at2"/>
<proteinExistence type="predicted"/>
<sequence length="388" mass="43854">METTDEEFQKPFDRYYSAAIDFLKKSWKEHRNFIIIVIFPLLFLSFYYSLIASDQYESEAHFVVRSDGQNAMPATGLSQMMGALGSSGGSQTEGVSVNDYLQSHDVIAKLQSQLNLVEMFRRPEADIFSRLWFANPTPEMLLKYYLNHVKVKYETETGITNVKVRAFRPKDAYILAETLLKLGEERVNDMNKRRYESAVGVAKNQLEQAEDKIAEIQLAITHFRRGDQDLDPRITGETQIKLVSQLTAQLAQARAQLDSMKETISPDSPQYIAQKRQVASLESVVNKQKSLMTNGRTSMVTGLGSYEELRIRQEFAAKRYESAAASLVKASETAMRQKLFIIRVVEPNMPVKSTYPKPIVTIAGTALVLMLVYAIGWLIIAGTREHAA</sequence>
<dbReference type="PANTHER" id="PTHR32309:SF13">
    <property type="entry name" value="FERRIC ENTEROBACTIN TRANSPORT PROTEIN FEPE"/>
    <property type="match status" value="1"/>
</dbReference>
<dbReference type="KEGG" id="zmm:Zmob_0396"/>
<keyword evidence="2" id="KW-0812">Transmembrane</keyword>
<keyword evidence="2" id="KW-0472">Membrane</keyword>
<keyword evidence="1" id="KW-0175">Coiled coil</keyword>
<evidence type="ECO:0000313" key="3">
    <source>
        <dbReference type="EMBL" id="AEH62243.1"/>
    </source>
</evidence>
<organism evidence="3 4">
    <name type="scientific">Zymomonas mobilis subsp. mobilis (strain ATCC 10988 / DSM 424 / LMG 404 / NCIMB 8938 / NRRL B-806 / ZM1)</name>
    <dbReference type="NCBI Taxonomy" id="555217"/>
    <lineage>
        <taxon>Bacteria</taxon>
        <taxon>Pseudomonadati</taxon>
        <taxon>Pseudomonadota</taxon>
        <taxon>Alphaproteobacteria</taxon>
        <taxon>Sphingomonadales</taxon>
        <taxon>Zymomonadaceae</taxon>
        <taxon>Zymomonas</taxon>
    </lineage>
</organism>
<dbReference type="GO" id="GO:0005886">
    <property type="term" value="C:plasma membrane"/>
    <property type="evidence" value="ECO:0007669"/>
    <property type="project" value="TreeGrafter"/>
</dbReference>
<dbReference type="Proteomes" id="UP000001494">
    <property type="component" value="Chromosome"/>
</dbReference>
<name>A0A0H3G0P8_ZYMMA</name>
<dbReference type="AlphaFoldDB" id="A0A0H3G0P8"/>
<accession>A0A0H3G0P8</accession>
<reference evidence="3 4" key="1">
    <citation type="journal article" date="2011" name="J. Bacteriol.">
        <title>Genome sequence of the ethanol-producing Zymomonas mobilis subsp. mobilis lectotype strain ATCC 10988.</title>
        <authorList>
            <person name="Pappas K.M."/>
            <person name="Kouvelis V.N."/>
            <person name="Saunders E."/>
            <person name="Brettin T.S."/>
            <person name="Bruce D."/>
            <person name="Detter C."/>
            <person name="Balakireva M."/>
            <person name="Han C.S."/>
            <person name="Savvakis G."/>
            <person name="Kyrpides N.C."/>
            <person name="Typas M.A."/>
        </authorList>
    </citation>
    <scope>NUCLEOTIDE SEQUENCE [LARGE SCALE GENOMIC DNA]</scope>
    <source>
        <strain evidence="4">ATCC 10988 / DSM 424 / CCUG 17860 / LMG 404 / NCIMB 8938 / NRRL B-806 / ZM1</strain>
    </source>
</reference>
<feature type="transmembrane region" description="Helical" evidence="2">
    <location>
        <begin position="359"/>
        <end position="380"/>
    </location>
</feature>
<dbReference type="eggNOG" id="COG3524">
    <property type="taxonomic scope" value="Bacteria"/>
</dbReference>
<protein>
    <submittedName>
        <fullName evidence="3">Lipopolysaccharide biosynthesis protein</fullName>
    </submittedName>
</protein>
<evidence type="ECO:0000256" key="1">
    <source>
        <dbReference type="SAM" id="Coils"/>
    </source>
</evidence>
<evidence type="ECO:0000313" key="4">
    <source>
        <dbReference type="Proteomes" id="UP000001494"/>
    </source>
</evidence>
<gene>
    <name evidence="3" type="ordered locus">Zmob_0396</name>
</gene>
<evidence type="ECO:0000256" key="2">
    <source>
        <dbReference type="SAM" id="Phobius"/>
    </source>
</evidence>
<dbReference type="InterPro" id="IPR050445">
    <property type="entry name" value="Bact_polysacc_biosynth/exp"/>
</dbReference>
<feature type="transmembrane region" description="Helical" evidence="2">
    <location>
        <begin position="33"/>
        <end position="51"/>
    </location>
</feature>